<accession>A0A1J1HNZ8</accession>
<proteinExistence type="predicted"/>
<evidence type="ECO:0000313" key="2">
    <source>
        <dbReference type="Proteomes" id="UP000183832"/>
    </source>
</evidence>
<dbReference type="EMBL" id="CVRI01000014">
    <property type="protein sequence ID" value="CRK89773.1"/>
    <property type="molecule type" value="Genomic_DNA"/>
</dbReference>
<dbReference type="Proteomes" id="UP000183832">
    <property type="component" value="Unassembled WGS sequence"/>
</dbReference>
<organism evidence="1 2">
    <name type="scientific">Clunio marinus</name>
    <dbReference type="NCBI Taxonomy" id="568069"/>
    <lineage>
        <taxon>Eukaryota</taxon>
        <taxon>Metazoa</taxon>
        <taxon>Ecdysozoa</taxon>
        <taxon>Arthropoda</taxon>
        <taxon>Hexapoda</taxon>
        <taxon>Insecta</taxon>
        <taxon>Pterygota</taxon>
        <taxon>Neoptera</taxon>
        <taxon>Endopterygota</taxon>
        <taxon>Diptera</taxon>
        <taxon>Nematocera</taxon>
        <taxon>Chironomoidea</taxon>
        <taxon>Chironomidae</taxon>
        <taxon>Clunio</taxon>
    </lineage>
</organism>
<name>A0A1J1HNZ8_9DIPT</name>
<keyword evidence="2" id="KW-1185">Reference proteome</keyword>
<gene>
    <name evidence="1" type="ORF">CLUMA_CG003516</name>
</gene>
<dbReference type="AlphaFoldDB" id="A0A1J1HNZ8"/>
<sequence length="81" mass="9519">MKEIWFADSCEDDSSSLRLIVRAFDCLFTFQCSLFRMEFQVLNTFKASVLNNSVSFNNRAKTESRRIFMNTSTSQQQQKMI</sequence>
<protein>
    <submittedName>
        <fullName evidence="1">CLUMA_CG003516, isoform A</fullName>
    </submittedName>
</protein>
<reference evidence="1 2" key="1">
    <citation type="submission" date="2015-04" db="EMBL/GenBank/DDBJ databases">
        <authorList>
            <person name="Syromyatnikov M.Y."/>
            <person name="Popov V.N."/>
        </authorList>
    </citation>
    <scope>NUCLEOTIDE SEQUENCE [LARGE SCALE GENOMIC DNA]</scope>
</reference>
<evidence type="ECO:0000313" key="1">
    <source>
        <dbReference type="EMBL" id="CRK89773.1"/>
    </source>
</evidence>